<gene>
    <name evidence="2" type="ORF">CEP50_06895</name>
</gene>
<protein>
    <submittedName>
        <fullName evidence="2">DUF2752 domain-containing protein</fullName>
    </submittedName>
</protein>
<dbReference type="InParanoid" id="A0A2T0GYD3"/>
<proteinExistence type="predicted"/>
<dbReference type="AlphaFoldDB" id="A0A2T0GYD3"/>
<dbReference type="Proteomes" id="UP000239352">
    <property type="component" value="Unassembled WGS sequence"/>
</dbReference>
<keyword evidence="3" id="KW-1185">Reference proteome</keyword>
<dbReference type="InterPro" id="IPR021215">
    <property type="entry name" value="DUF2752"/>
</dbReference>
<evidence type="ECO:0000256" key="1">
    <source>
        <dbReference type="SAM" id="Phobius"/>
    </source>
</evidence>
<evidence type="ECO:0000313" key="3">
    <source>
        <dbReference type="Proteomes" id="UP000239352"/>
    </source>
</evidence>
<keyword evidence="1" id="KW-0812">Transmembrane</keyword>
<keyword evidence="1" id="KW-1133">Transmembrane helix</keyword>
<organism evidence="2 3">
    <name type="scientific">Actinopolyspora mortivallis</name>
    <dbReference type="NCBI Taxonomy" id="33906"/>
    <lineage>
        <taxon>Bacteria</taxon>
        <taxon>Bacillati</taxon>
        <taxon>Actinomycetota</taxon>
        <taxon>Actinomycetes</taxon>
        <taxon>Actinopolysporales</taxon>
        <taxon>Actinopolysporaceae</taxon>
        <taxon>Actinopolyspora</taxon>
    </lineage>
</organism>
<accession>A0A2T0GYD3</accession>
<feature type="transmembrane region" description="Helical" evidence="1">
    <location>
        <begin position="70"/>
        <end position="88"/>
    </location>
</feature>
<feature type="transmembrane region" description="Helical" evidence="1">
    <location>
        <begin position="100"/>
        <end position="124"/>
    </location>
</feature>
<sequence>MRTVIARTPLPAWRTALAALGLGTAGVLLVISPFDLPCVFAALGWDGPMCGGTRMLAALLRGHPVRAVEYNAFAALVLLPSAVALLVAGARYETGRAWRLWPSGAAGTVAAALMGGGLLLWTVLRNLPVEPFTTLAV</sequence>
<dbReference type="Pfam" id="PF10825">
    <property type="entry name" value="DUF2752"/>
    <property type="match status" value="1"/>
</dbReference>
<keyword evidence="1" id="KW-0472">Membrane</keyword>
<dbReference type="STRING" id="1050202.GCA_000384035_02455"/>
<comment type="caution">
    <text evidence="2">The sequence shown here is derived from an EMBL/GenBank/DDBJ whole genome shotgun (WGS) entry which is preliminary data.</text>
</comment>
<name>A0A2T0GYD3_ACTMO</name>
<feature type="transmembrane region" description="Helical" evidence="1">
    <location>
        <begin position="12"/>
        <end position="31"/>
    </location>
</feature>
<evidence type="ECO:0000313" key="2">
    <source>
        <dbReference type="EMBL" id="PRW64122.1"/>
    </source>
</evidence>
<dbReference type="EMBL" id="PVSR01000006">
    <property type="protein sequence ID" value="PRW64122.1"/>
    <property type="molecule type" value="Genomic_DNA"/>
</dbReference>
<reference evidence="2 3" key="1">
    <citation type="submission" date="2018-03" db="EMBL/GenBank/DDBJ databases">
        <title>Actinopolyspora mortivallis from Sahara, screening for active biomolecules.</title>
        <authorList>
            <person name="Selama O."/>
            <person name="Wellington E.M.H."/>
            <person name="Hacene H."/>
        </authorList>
    </citation>
    <scope>NUCLEOTIDE SEQUENCE [LARGE SCALE GENOMIC DNA]</scope>
    <source>
        <strain evidence="2 3">M5A</strain>
    </source>
</reference>